<protein>
    <submittedName>
        <fullName evidence="1">Uncharacterized protein</fullName>
    </submittedName>
</protein>
<evidence type="ECO:0000313" key="1">
    <source>
        <dbReference type="EMBL" id="QFS46828.1"/>
    </source>
</evidence>
<keyword evidence="2" id="KW-1185">Reference proteome</keyword>
<evidence type="ECO:0000313" key="2">
    <source>
        <dbReference type="Proteomes" id="UP000326678"/>
    </source>
</evidence>
<name>A0A5P8W280_9NOSO</name>
<proteinExistence type="predicted"/>
<dbReference type="KEGG" id="nsh:GXM_04309"/>
<dbReference type="EMBL" id="CP045226">
    <property type="protein sequence ID" value="QFS46828.1"/>
    <property type="molecule type" value="Genomic_DNA"/>
</dbReference>
<organism evidence="1 2">
    <name type="scientific">Nostoc sphaeroides CCNUC1</name>
    <dbReference type="NCBI Taxonomy" id="2653204"/>
    <lineage>
        <taxon>Bacteria</taxon>
        <taxon>Bacillati</taxon>
        <taxon>Cyanobacteriota</taxon>
        <taxon>Cyanophyceae</taxon>
        <taxon>Nostocales</taxon>
        <taxon>Nostocaceae</taxon>
        <taxon>Nostoc</taxon>
    </lineage>
</organism>
<gene>
    <name evidence="1" type="ORF">GXM_04309</name>
</gene>
<accession>A0A5P8W280</accession>
<dbReference type="Proteomes" id="UP000326678">
    <property type="component" value="Chromosome Gxm1"/>
</dbReference>
<reference evidence="1 2" key="1">
    <citation type="submission" date="2019-10" db="EMBL/GenBank/DDBJ databases">
        <title>Genomic and transcriptomic insights into the perfect genentic adaptation of a filamentous nitrogen-fixing cyanobacterium to rice fields.</title>
        <authorList>
            <person name="Chen Z."/>
        </authorList>
    </citation>
    <scope>NUCLEOTIDE SEQUENCE [LARGE SCALE GENOMIC DNA]</scope>
    <source>
        <strain evidence="1">CCNUC1</strain>
    </source>
</reference>
<sequence length="38" mass="4340">MVASSQYFICHFAVIGHTPQQTFFDLALTEANHRNSEK</sequence>
<dbReference type="AlphaFoldDB" id="A0A5P8W280"/>